<organism evidence="17 18">
    <name type="scientific">Dermacoccus abyssi</name>
    <dbReference type="NCBI Taxonomy" id="322596"/>
    <lineage>
        <taxon>Bacteria</taxon>
        <taxon>Bacillati</taxon>
        <taxon>Actinomycetota</taxon>
        <taxon>Actinomycetes</taxon>
        <taxon>Micrococcales</taxon>
        <taxon>Dermacoccaceae</taxon>
        <taxon>Dermacoccus</taxon>
    </lineage>
</organism>
<evidence type="ECO:0000313" key="17">
    <source>
        <dbReference type="EMBL" id="RHW45754.1"/>
    </source>
</evidence>
<dbReference type="InterPro" id="IPR014782">
    <property type="entry name" value="Peptidase_M1_dom"/>
</dbReference>
<comment type="similarity">
    <text evidence="3">Belongs to the peptidase M1 family.</text>
</comment>
<dbReference type="RefSeq" id="WP_118913500.1">
    <property type="nucleotide sequence ID" value="NZ_CBCRVH010000009.1"/>
</dbReference>
<evidence type="ECO:0000256" key="8">
    <source>
        <dbReference type="ARBA" id="ARBA00022723"/>
    </source>
</evidence>
<comment type="catalytic activity">
    <reaction evidence="1">
        <text>Release of an N-terminal amino acid, Xaa-|-Yaa- from a peptide, amide or arylamide. Xaa is preferably Ala, but may be most amino acids including Pro (slow action). When a terminal hydrophobic residue is followed by a prolyl residue, the two may be released as an intact Xaa-Pro dipeptide.</text>
        <dbReference type="EC" id="3.4.11.2"/>
    </reaction>
</comment>
<dbReference type="GO" id="GO:0008270">
    <property type="term" value="F:zinc ion binding"/>
    <property type="evidence" value="ECO:0007669"/>
    <property type="project" value="InterPro"/>
</dbReference>
<reference evidence="17 18" key="1">
    <citation type="submission" date="2018-08" db="EMBL/GenBank/DDBJ databases">
        <title>Whole genome sequence analysis of Dermacoccus abyssi bacteria isolated from Deep Mariana trench Micromonospora spp reveals genes involved in the environmental adaptation and production of secondary metabolites.</title>
        <authorList>
            <person name="Abdel-Mageed W.M."/>
            <person name="Lehri B."/>
            <person name="Nouioui I."/>
            <person name="Goodfellow I."/>
            <person name="Jaspars M."/>
            <person name="Karlyshev A."/>
        </authorList>
    </citation>
    <scope>NUCLEOTIDE SEQUENCE [LARGE SCALE GENOMIC DNA]</scope>
    <source>
        <strain evidence="17 18">MT1.1</strain>
    </source>
</reference>
<evidence type="ECO:0000256" key="12">
    <source>
        <dbReference type="ARBA" id="ARBA00029811"/>
    </source>
</evidence>
<sequence>MPSAANLTRAVAEHRSATVELADHAIHLDLTGAPDSTQSTFTSTSTITLVSSESSVEIDLVAVGEPQVELDGERARATYADSRVRVEGLTPGREHTVTITAQCVYGHTGEGLHRYHDPEDGETYLYTHFEPTDARRVFACFDQPDLKAPFRISVSAPTGWLVRSNAEAEHSASEGAVTTTDFAPTLPISTYIVCVIAGPYHLVEDEWVSDDGRRVPLSLMCRPAMASRLPSADLLRWMKAGLPWCEERFGREYPWGKYEQIFVPEYNIGAMENPGLVTFNERYLKRGDATRSEREALANTLLHEMAHMWFGDLVTMPWWDDLWLKESFADFIGTQASEEITEFADAWVTFGLGRKMWAYSADQLPTTHPIVADIPDVEAARANFDGITYAKGASVLRQLVAYVGEDAFYAGVSAYFADHAFANASLTDFLTALSTASGRDMGAWAQAWLRTAGPDTLSVNGGELVRESLDWSADEPPAAPAARPHRLQVTSFSVTDDGWTPLDSEWIDVTDTRTPLPHAGAVTLVDDHDWTYARIVPDAATFDALTGHLAALEPTNSRAVAWGQLWHACRDAHLPTQTFCRTVLAHIPAERSPAVVDGVCLKYVTAVTAYLPTSMRTEWGDALWHVARDAYTTALDGDLYDASAQPTARLDLALAWRRVLTWAAGIAPTAQHEVRAMLDGPDGLFHPDADERWALLVSRAAHAGEHEVDEVRAELDRELERDTTKRGIAQAIAVRAALATPQAKLTAWERTDDESLTNEEVAALVAGLTHPASVHCAQSVALQARYLDSLERWWNGRSQVIASKLARGLFGVVTDAGAAQAWLDGRVEAPGALRRIVVEEVDQLRRAERARENASAAASV</sequence>
<evidence type="ECO:0000313" key="18">
    <source>
        <dbReference type="Proteomes" id="UP000285376"/>
    </source>
</evidence>
<evidence type="ECO:0000256" key="2">
    <source>
        <dbReference type="ARBA" id="ARBA00001947"/>
    </source>
</evidence>
<feature type="domain" description="Peptidase M1 membrane alanine aminopeptidase" evidence="14">
    <location>
        <begin position="241"/>
        <end position="448"/>
    </location>
</feature>
<dbReference type="Proteomes" id="UP000285376">
    <property type="component" value="Unassembled WGS sequence"/>
</dbReference>
<dbReference type="GO" id="GO:0043171">
    <property type="term" value="P:peptide catabolic process"/>
    <property type="evidence" value="ECO:0007669"/>
    <property type="project" value="TreeGrafter"/>
</dbReference>
<dbReference type="Gene3D" id="2.60.40.1730">
    <property type="entry name" value="tricorn interacting facor f3 domain"/>
    <property type="match status" value="1"/>
</dbReference>
<dbReference type="GO" id="GO:0006508">
    <property type="term" value="P:proteolysis"/>
    <property type="evidence" value="ECO:0007669"/>
    <property type="project" value="UniProtKB-KW"/>
</dbReference>
<dbReference type="InterPro" id="IPR027268">
    <property type="entry name" value="Peptidase_M4/M1_CTD_sf"/>
</dbReference>
<dbReference type="PANTHER" id="PTHR11533:SF174">
    <property type="entry name" value="PUROMYCIN-SENSITIVE AMINOPEPTIDASE-RELATED"/>
    <property type="match status" value="1"/>
</dbReference>
<dbReference type="GO" id="GO:0005737">
    <property type="term" value="C:cytoplasm"/>
    <property type="evidence" value="ECO:0007669"/>
    <property type="project" value="TreeGrafter"/>
</dbReference>
<dbReference type="InterPro" id="IPR042097">
    <property type="entry name" value="Aminopeptidase_N-like_N_sf"/>
</dbReference>
<feature type="domain" description="ERAP1-like C-terminal" evidence="15">
    <location>
        <begin position="524"/>
        <end position="846"/>
    </location>
</feature>
<evidence type="ECO:0000256" key="5">
    <source>
        <dbReference type="ARBA" id="ARBA00015611"/>
    </source>
</evidence>
<dbReference type="AlphaFoldDB" id="A0A417Z4W9"/>
<evidence type="ECO:0000256" key="6">
    <source>
        <dbReference type="ARBA" id="ARBA00022438"/>
    </source>
</evidence>
<keyword evidence="9 17" id="KW-0378">Hydrolase</keyword>
<dbReference type="EC" id="3.4.11.2" evidence="4"/>
<dbReference type="CDD" id="cd09602">
    <property type="entry name" value="M1_APN"/>
    <property type="match status" value="1"/>
</dbReference>
<keyword evidence="8" id="KW-0479">Metal-binding</keyword>
<keyword evidence="10" id="KW-0862">Zinc</keyword>
<dbReference type="InterPro" id="IPR045357">
    <property type="entry name" value="Aminopeptidase_N-like_N"/>
</dbReference>
<evidence type="ECO:0000259" key="14">
    <source>
        <dbReference type="Pfam" id="PF01433"/>
    </source>
</evidence>
<keyword evidence="6 17" id="KW-0031">Aminopeptidase</keyword>
<evidence type="ECO:0000256" key="1">
    <source>
        <dbReference type="ARBA" id="ARBA00000098"/>
    </source>
</evidence>
<dbReference type="PRINTS" id="PR00756">
    <property type="entry name" value="ALADIPTASE"/>
</dbReference>
<dbReference type="InterPro" id="IPR012778">
    <property type="entry name" value="Pept_M1_aminopeptidase"/>
</dbReference>
<evidence type="ECO:0000256" key="9">
    <source>
        <dbReference type="ARBA" id="ARBA00022801"/>
    </source>
</evidence>
<keyword evidence="11" id="KW-0482">Metalloprotease</keyword>
<dbReference type="GO" id="GO:0042277">
    <property type="term" value="F:peptide binding"/>
    <property type="evidence" value="ECO:0007669"/>
    <property type="project" value="TreeGrafter"/>
</dbReference>
<evidence type="ECO:0000256" key="3">
    <source>
        <dbReference type="ARBA" id="ARBA00010136"/>
    </source>
</evidence>
<dbReference type="NCBIfam" id="TIGR02412">
    <property type="entry name" value="pepN_strep_liv"/>
    <property type="match status" value="1"/>
</dbReference>
<dbReference type="SUPFAM" id="SSF63737">
    <property type="entry name" value="Leukotriene A4 hydrolase N-terminal domain"/>
    <property type="match status" value="1"/>
</dbReference>
<dbReference type="SUPFAM" id="SSF55486">
    <property type="entry name" value="Metalloproteases ('zincins'), catalytic domain"/>
    <property type="match status" value="1"/>
</dbReference>
<evidence type="ECO:0000259" key="16">
    <source>
        <dbReference type="Pfam" id="PF17900"/>
    </source>
</evidence>
<comment type="cofactor">
    <cofactor evidence="2">
        <name>Zn(2+)</name>
        <dbReference type="ChEBI" id="CHEBI:29105"/>
    </cofactor>
</comment>
<dbReference type="GO" id="GO:0005615">
    <property type="term" value="C:extracellular space"/>
    <property type="evidence" value="ECO:0007669"/>
    <property type="project" value="TreeGrafter"/>
</dbReference>
<evidence type="ECO:0000256" key="10">
    <source>
        <dbReference type="ARBA" id="ARBA00022833"/>
    </source>
</evidence>
<gene>
    <name evidence="17" type="primary">pepN</name>
    <name evidence="17" type="ORF">D1832_08640</name>
</gene>
<dbReference type="Gene3D" id="1.10.390.10">
    <property type="entry name" value="Neutral Protease Domain 2"/>
    <property type="match status" value="1"/>
</dbReference>
<comment type="caution">
    <text evidence="17">The sequence shown here is derived from an EMBL/GenBank/DDBJ whole genome shotgun (WGS) entry which is preliminary data.</text>
</comment>
<dbReference type="GO" id="GO:0016020">
    <property type="term" value="C:membrane"/>
    <property type="evidence" value="ECO:0007669"/>
    <property type="project" value="TreeGrafter"/>
</dbReference>
<evidence type="ECO:0000256" key="7">
    <source>
        <dbReference type="ARBA" id="ARBA00022670"/>
    </source>
</evidence>
<dbReference type="InterPro" id="IPR001930">
    <property type="entry name" value="Peptidase_M1"/>
</dbReference>
<dbReference type="GO" id="GO:0070006">
    <property type="term" value="F:metalloaminopeptidase activity"/>
    <property type="evidence" value="ECO:0007669"/>
    <property type="project" value="TreeGrafter"/>
</dbReference>
<evidence type="ECO:0000256" key="11">
    <source>
        <dbReference type="ARBA" id="ARBA00023049"/>
    </source>
</evidence>
<keyword evidence="7" id="KW-0645">Protease</keyword>
<feature type="domain" description="Aminopeptidase N-like N-terminal" evidence="16">
    <location>
        <begin position="45"/>
        <end position="192"/>
    </location>
</feature>
<evidence type="ECO:0000259" key="15">
    <source>
        <dbReference type="Pfam" id="PF11838"/>
    </source>
</evidence>
<dbReference type="InterPro" id="IPR050344">
    <property type="entry name" value="Peptidase_M1_aminopeptidases"/>
</dbReference>
<accession>A0A417Z4W9</accession>
<protein>
    <recommendedName>
        <fullName evidence="5">Aminopeptidase N</fullName>
        <ecNumber evidence="4">3.4.11.2</ecNumber>
    </recommendedName>
    <alternativeName>
        <fullName evidence="12">Alanine aminopeptidase</fullName>
    </alternativeName>
    <alternativeName>
        <fullName evidence="13">Lysyl aminopeptidase</fullName>
    </alternativeName>
</protein>
<dbReference type="Pfam" id="PF11838">
    <property type="entry name" value="ERAP1_C"/>
    <property type="match status" value="1"/>
</dbReference>
<dbReference type="PANTHER" id="PTHR11533">
    <property type="entry name" value="PROTEASE M1 ZINC METALLOPROTEASE"/>
    <property type="match status" value="1"/>
</dbReference>
<dbReference type="EMBL" id="QWLM01000008">
    <property type="protein sequence ID" value="RHW45754.1"/>
    <property type="molecule type" value="Genomic_DNA"/>
</dbReference>
<dbReference type="Pfam" id="PF01433">
    <property type="entry name" value="Peptidase_M1"/>
    <property type="match status" value="1"/>
</dbReference>
<evidence type="ECO:0000256" key="4">
    <source>
        <dbReference type="ARBA" id="ARBA00012564"/>
    </source>
</evidence>
<proteinExistence type="inferred from homology"/>
<name>A0A417Z4W9_9MICO</name>
<dbReference type="Pfam" id="PF17900">
    <property type="entry name" value="Peptidase_M1_N"/>
    <property type="match status" value="1"/>
</dbReference>
<evidence type="ECO:0000256" key="13">
    <source>
        <dbReference type="ARBA" id="ARBA00031533"/>
    </source>
</evidence>
<dbReference type="InterPro" id="IPR024571">
    <property type="entry name" value="ERAP1-like_C_dom"/>
</dbReference>
<dbReference type="GO" id="GO:0016285">
    <property type="term" value="F:alanyl aminopeptidase activity"/>
    <property type="evidence" value="ECO:0007669"/>
    <property type="project" value="UniProtKB-EC"/>
</dbReference>